<name>A0A844HNT1_9RHOB</name>
<protein>
    <submittedName>
        <fullName evidence="1">Gamma-glutamyl kinase</fullName>
    </submittedName>
</protein>
<proteinExistence type="predicted"/>
<evidence type="ECO:0000313" key="1">
    <source>
        <dbReference type="EMBL" id="MTH59825.1"/>
    </source>
</evidence>
<accession>A0A844HNT1</accession>
<dbReference type="InterPro" id="IPR027417">
    <property type="entry name" value="P-loop_NTPase"/>
</dbReference>
<dbReference type="Proteomes" id="UP000449846">
    <property type="component" value="Unassembled WGS sequence"/>
</dbReference>
<keyword evidence="2" id="KW-1185">Reference proteome</keyword>
<dbReference type="EMBL" id="WMIG01000004">
    <property type="protein sequence ID" value="MTH59825.1"/>
    <property type="molecule type" value="Genomic_DNA"/>
</dbReference>
<sequence length="210" mass="23432">MLIFIEPRIVLLSVPKTGTTALETALSGKAEIAFRNRPEIKHLNLRQYLGRISPLLAPIGGAPFESVAIIREPLDWLRSWYRYRTRAELIGHANSTAHIGFEQFLREYLSTGKRPRYAQIGRQSNFLLDASGKVAVDHIFRYEAMQAAVDFLSARLSTPIKLRHSNVSPQAVTDLSPETEVMAREVLAQEYAVWEAARIAAVPAPVQAGP</sequence>
<dbReference type="RefSeq" id="WP_155039746.1">
    <property type="nucleotide sequence ID" value="NZ_JBHGCD010000020.1"/>
</dbReference>
<organism evidence="1 2">
    <name type="scientific">Paracoccus litorisediminis</name>
    <dbReference type="NCBI Taxonomy" id="2006130"/>
    <lineage>
        <taxon>Bacteria</taxon>
        <taxon>Pseudomonadati</taxon>
        <taxon>Pseudomonadota</taxon>
        <taxon>Alphaproteobacteria</taxon>
        <taxon>Rhodobacterales</taxon>
        <taxon>Paracoccaceae</taxon>
        <taxon>Paracoccus</taxon>
    </lineage>
</organism>
<keyword evidence="1" id="KW-0808">Transferase</keyword>
<reference evidence="1 2" key="1">
    <citation type="submission" date="2019-11" db="EMBL/GenBank/DDBJ databases">
        <authorList>
            <person name="Dong K."/>
        </authorList>
    </citation>
    <scope>NUCLEOTIDE SEQUENCE [LARGE SCALE GENOMIC DNA]</scope>
    <source>
        <strain evidence="1 2">NBRC 112902</strain>
    </source>
</reference>
<dbReference type="AlphaFoldDB" id="A0A844HNT1"/>
<dbReference type="GO" id="GO:0016301">
    <property type="term" value="F:kinase activity"/>
    <property type="evidence" value="ECO:0007669"/>
    <property type="project" value="UniProtKB-KW"/>
</dbReference>
<dbReference type="SUPFAM" id="SSF52540">
    <property type="entry name" value="P-loop containing nucleoside triphosphate hydrolases"/>
    <property type="match status" value="1"/>
</dbReference>
<gene>
    <name evidence="1" type="ORF">GL300_11460</name>
</gene>
<dbReference type="OrthoDB" id="7687351at2"/>
<keyword evidence="1" id="KW-0418">Kinase</keyword>
<comment type="caution">
    <text evidence="1">The sequence shown here is derived from an EMBL/GenBank/DDBJ whole genome shotgun (WGS) entry which is preliminary data.</text>
</comment>
<evidence type="ECO:0000313" key="2">
    <source>
        <dbReference type="Proteomes" id="UP000449846"/>
    </source>
</evidence>